<name>A0ABS6FDY4_9FIRM</name>
<protein>
    <submittedName>
        <fullName evidence="2">Phage portal protein</fullName>
    </submittedName>
</protein>
<keyword evidence="3" id="KW-1185">Reference proteome</keyword>
<feature type="region of interest" description="Disordered" evidence="1">
    <location>
        <begin position="472"/>
        <end position="497"/>
    </location>
</feature>
<dbReference type="InterPro" id="IPR021145">
    <property type="entry name" value="Portal_protein_SPP1_Gp6-like"/>
</dbReference>
<feature type="compositionally biased region" description="Gly residues" evidence="1">
    <location>
        <begin position="475"/>
        <end position="497"/>
    </location>
</feature>
<evidence type="ECO:0000256" key="1">
    <source>
        <dbReference type="SAM" id="MobiDB-lite"/>
    </source>
</evidence>
<sequence length="497" mass="56093">MAEYSVMDRINMIISDPDHATMTLAQIVTEEIREFKASEQYANMIQAEAYYRNRTDVQRKTNDVANRSNTRIEHPILKKLVDQKANYLLGKPFTVDTKNSSYGDALNDVFDQTFRRKIKSLGKGAVKSGIAWLQPYFDDGKLAFMRIPSAELVPIWRDAERTKLDAFIRFYDQVIYIGTRKHTITHAELWWTGGVKYFKTDAFAGTIAGDFIVDTEHGDEANDYTEPHFTVGNKAYNWDTVPIVWLKYNEEELPLCYFIKDLIDDINWQTSVTADVLRDVAKFIYVLKNYGGQDLGEFIKDLKEHMAIKVTTDGGVDKLQADLNIDAVMAFLDKQRRDVYDFAAAVDTKDPDLGNASGTAINFRYMDLSSDCDSLATELKDTFQRLKLFIDVYLQIAGKGDFSKETFDIVFNMDLPVNETDVIQNAVASESLLSKRTILQNHPWVTDADEEMERIDAEKKAAMEEYGEGLFGDALGAGKGQNGQGDPVNGGGADGNE</sequence>
<gene>
    <name evidence="2" type="ORF">KQI82_15325</name>
</gene>
<evidence type="ECO:0000313" key="2">
    <source>
        <dbReference type="EMBL" id="MBU5628280.1"/>
    </source>
</evidence>
<dbReference type="Proteomes" id="UP000787672">
    <property type="component" value="Unassembled WGS sequence"/>
</dbReference>
<comment type="caution">
    <text evidence="2">The sequence shown here is derived from an EMBL/GenBank/DDBJ whole genome shotgun (WGS) entry which is preliminary data.</text>
</comment>
<dbReference type="RefSeq" id="WP_216633543.1">
    <property type="nucleotide sequence ID" value="NZ_JAHLQN010000001.1"/>
</dbReference>
<dbReference type="Pfam" id="PF05133">
    <property type="entry name" value="SPP1_portal"/>
    <property type="match status" value="1"/>
</dbReference>
<accession>A0ABS6FDY4</accession>
<proteinExistence type="predicted"/>
<dbReference type="EMBL" id="JAHLQN010000001">
    <property type="protein sequence ID" value="MBU5628280.1"/>
    <property type="molecule type" value="Genomic_DNA"/>
</dbReference>
<evidence type="ECO:0000313" key="3">
    <source>
        <dbReference type="Proteomes" id="UP000787672"/>
    </source>
</evidence>
<reference evidence="2 3" key="1">
    <citation type="submission" date="2021-06" db="EMBL/GenBank/DDBJ databases">
        <authorList>
            <person name="Sun Q."/>
            <person name="Li D."/>
        </authorList>
    </citation>
    <scope>NUCLEOTIDE SEQUENCE [LARGE SCALE GENOMIC DNA]</scope>
    <source>
        <strain evidence="2 3">MSJ-2</strain>
    </source>
</reference>
<organism evidence="2 3">
    <name type="scientific">Dysosmobacter acutus</name>
    <dbReference type="NCBI Taxonomy" id="2841504"/>
    <lineage>
        <taxon>Bacteria</taxon>
        <taxon>Bacillati</taxon>
        <taxon>Bacillota</taxon>
        <taxon>Clostridia</taxon>
        <taxon>Eubacteriales</taxon>
        <taxon>Oscillospiraceae</taxon>
        <taxon>Dysosmobacter</taxon>
    </lineage>
</organism>